<dbReference type="OrthoDB" id="2937296at2"/>
<dbReference type="RefSeq" id="WP_146808982.1">
    <property type="nucleotide sequence ID" value="NZ_BJXX01000049.1"/>
</dbReference>
<accession>A0A511V4E9</accession>
<reference evidence="1 2" key="1">
    <citation type="submission" date="2019-07" db="EMBL/GenBank/DDBJ databases">
        <title>Whole genome shotgun sequence of Aneurinibacillus danicus NBRC 102444.</title>
        <authorList>
            <person name="Hosoyama A."/>
            <person name="Uohara A."/>
            <person name="Ohji S."/>
            <person name="Ichikawa N."/>
        </authorList>
    </citation>
    <scope>NUCLEOTIDE SEQUENCE [LARGE SCALE GENOMIC DNA]</scope>
    <source>
        <strain evidence="1 2">NBRC 102444</strain>
    </source>
</reference>
<dbReference type="EMBL" id="BJXX01000049">
    <property type="protein sequence ID" value="GEN33659.1"/>
    <property type="molecule type" value="Genomic_DNA"/>
</dbReference>
<name>A0A511V4E9_9BACL</name>
<comment type="caution">
    <text evidence="1">The sequence shown here is derived from an EMBL/GenBank/DDBJ whole genome shotgun (WGS) entry which is preliminary data.</text>
</comment>
<protein>
    <submittedName>
        <fullName evidence="1">Uncharacterized protein</fullName>
    </submittedName>
</protein>
<dbReference type="Proteomes" id="UP000321157">
    <property type="component" value="Unassembled WGS sequence"/>
</dbReference>
<dbReference type="AlphaFoldDB" id="A0A511V4E9"/>
<organism evidence="1 2">
    <name type="scientific">Aneurinibacillus danicus</name>
    <dbReference type="NCBI Taxonomy" id="267746"/>
    <lineage>
        <taxon>Bacteria</taxon>
        <taxon>Bacillati</taxon>
        <taxon>Bacillota</taxon>
        <taxon>Bacilli</taxon>
        <taxon>Bacillales</taxon>
        <taxon>Paenibacillaceae</taxon>
        <taxon>Aneurinibacillus group</taxon>
        <taxon>Aneurinibacillus</taxon>
    </lineage>
</organism>
<keyword evidence="2" id="KW-1185">Reference proteome</keyword>
<gene>
    <name evidence="1" type="ORF">ADA01nite_11190</name>
</gene>
<proteinExistence type="predicted"/>
<evidence type="ECO:0000313" key="2">
    <source>
        <dbReference type="Proteomes" id="UP000321157"/>
    </source>
</evidence>
<evidence type="ECO:0000313" key="1">
    <source>
        <dbReference type="EMBL" id="GEN33659.1"/>
    </source>
</evidence>
<sequence>MFIFKKKAVISEEDLRNFIQLLEQTYVGKDELGLSKLFHPENRNVSFLNHFQMQMLFQIYNIKSEILHFKTLDVSENEATLTYTRKHIYTCINSEDEREESPNNITSYYVKLVPRKKSFLITKFSPFSVFYLDNNGEILAQEKAVVPKDAQFFGNIKRFIKCFQLEKYKPATYKIYSDSEFIGYYPKDEVYDFETSEKFTIDYFEEMDASTIEEHTKAYLDQELLLGEVIEQKETYSIIETQFADNSGLNHELVLSMLAPDGFFMVRYQKSCNQIINNEIREFWIQQMKEAIAEINNVPKK</sequence>